<feature type="transmembrane region" description="Helical" evidence="1">
    <location>
        <begin position="39"/>
        <end position="60"/>
    </location>
</feature>
<dbReference type="Proteomes" id="UP001231915">
    <property type="component" value="Unassembled WGS sequence"/>
</dbReference>
<evidence type="ECO:0000256" key="1">
    <source>
        <dbReference type="SAM" id="Phobius"/>
    </source>
</evidence>
<evidence type="ECO:0000313" key="2">
    <source>
        <dbReference type="EMBL" id="MDK2596845.1"/>
    </source>
</evidence>
<sequence>MRDGAFYLGVGFLFTHELDAMRNNEWLVLPIVSWLPPDIAELTFVLTHIPLFAILVALIASPDDNVRFKTKFWLSTFLVVHGILHVAFMGHDNYEFNSWVSDLLIFGGSLCGIVYIFLSKNKPST</sequence>
<dbReference type="EMBL" id="JASJUT010000008">
    <property type="protein sequence ID" value="MDK2596845.1"/>
    <property type="molecule type" value="Genomic_DNA"/>
</dbReference>
<keyword evidence="1" id="KW-1133">Transmembrane helix</keyword>
<dbReference type="InterPro" id="IPR046559">
    <property type="entry name" value="DUF6713"/>
</dbReference>
<protein>
    <submittedName>
        <fullName evidence="2">Uncharacterized protein</fullName>
    </submittedName>
</protein>
<organism evidence="2 3">
    <name type="scientific">Pseudoalteromonas obscura</name>
    <dbReference type="NCBI Taxonomy" id="3048491"/>
    <lineage>
        <taxon>Bacteria</taxon>
        <taxon>Pseudomonadati</taxon>
        <taxon>Pseudomonadota</taxon>
        <taxon>Gammaproteobacteria</taxon>
        <taxon>Alteromonadales</taxon>
        <taxon>Pseudoalteromonadaceae</taxon>
        <taxon>Pseudoalteromonas</taxon>
    </lineage>
</organism>
<feature type="transmembrane region" description="Helical" evidence="1">
    <location>
        <begin position="96"/>
        <end position="118"/>
    </location>
</feature>
<keyword evidence="1" id="KW-0812">Transmembrane</keyword>
<dbReference type="RefSeq" id="WP_284137970.1">
    <property type="nucleotide sequence ID" value="NZ_JASJUT010000008.1"/>
</dbReference>
<keyword evidence="3" id="KW-1185">Reference proteome</keyword>
<keyword evidence="1" id="KW-0472">Membrane</keyword>
<gene>
    <name evidence="2" type="ORF">QNM18_17480</name>
</gene>
<dbReference type="Pfam" id="PF20460">
    <property type="entry name" value="DUF6713"/>
    <property type="match status" value="1"/>
</dbReference>
<accession>A0ABT7EP64</accession>
<evidence type="ECO:0000313" key="3">
    <source>
        <dbReference type="Proteomes" id="UP001231915"/>
    </source>
</evidence>
<comment type="caution">
    <text evidence="2">The sequence shown here is derived from an EMBL/GenBank/DDBJ whole genome shotgun (WGS) entry which is preliminary data.</text>
</comment>
<feature type="transmembrane region" description="Helical" evidence="1">
    <location>
        <begin position="72"/>
        <end position="90"/>
    </location>
</feature>
<reference evidence="2 3" key="1">
    <citation type="submission" date="2023-05" db="EMBL/GenBank/DDBJ databases">
        <title>Pseudoalteromonas ardens sp. nov., Pseudoalteromonas obscura sp. nov., and Pseudoalteromonas umbrosa sp. nov., isolated from the coral Montipora capitata.</title>
        <authorList>
            <person name="Thomas E.M."/>
            <person name="Smith E.M."/>
            <person name="Papke E."/>
            <person name="Shlafstein M.D."/>
            <person name="Oline D.K."/>
            <person name="Videau P."/>
            <person name="Saw J.H."/>
            <person name="Strangman W.K."/>
            <person name="Ushijima B."/>
        </authorList>
    </citation>
    <scope>NUCLEOTIDE SEQUENCE [LARGE SCALE GENOMIC DNA]</scope>
    <source>
        <strain evidence="2 3">P94</strain>
    </source>
</reference>
<proteinExistence type="predicted"/>
<name>A0ABT7EP64_9GAMM</name>